<dbReference type="PANTHER" id="PTHR10281">
    <property type="entry name" value="MEMBRANE-ASSOCIATED PROGESTERONE RECEPTOR COMPONENT-RELATED"/>
    <property type="match status" value="1"/>
</dbReference>
<sequence>MSSADNKKKPLPLVLPPPQLNINQALDNLPFFSQEALAASRVEDQYESGPQILVSLKDFVFNMTSLGEFLGPKGDLSTWAFRDISYTLTKNSNLEEDAEVQGYSNLSTKELETLNNWVQIFLARFEVVGRMEL</sequence>
<proteinExistence type="predicted"/>
<keyword evidence="2" id="KW-1185">Reference proteome</keyword>
<dbReference type="GO" id="GO:0016020">
    <property type="term" value="C:membrane"/>
    <property type="evidence" value="ECO:0007669"/>
    <property type="project" value="TreeGrafter"/>
</dbReference>
<evidence type="ECO:0008006" key="3">
    <source>
        <dbReference type="Google" id="ProtNLM"/>
    </source>
</evidence>
<dbReference type="EMBL" id="JARJLG010000005">
    <property type="protein sequence ID" value="KAJ7780659.1"/>
    <property type="molecule type" value="Genomic_DNA"/>
</dbReference>
<dbReference type="Gene3D" id="3.10.120.10">
    <property type="entry name" value="Cytochrome b5-like heme/steroid binding domain"/>
    <property type="match status" value="1"/>
</dbReference>
<comment type="caution">
    <text evidence="1">The sequence shown here is derived from an EMBL/GenBank/DDBJ whole genome shotgun (WGS) entry which is preliminary data.</text>
</comment>
<dbReference type="GO" id="GO:0012505">
    <property type="term" value="C:endomembrane system"/>
    <property type="evidence" value="ECO:0007669"/>
    <property type="project" value="TreeGrafter"/>
</dbReference>
<dbReference type="InterPro" id="IPR036400">
    <property type="entry name" value="Cyt_B5-like_heme/steroid_sf"/>
</dbReference>
<name>A0AAD7KAP8_9AGAR</name>
<organism evidence="1 2">
    <name type="scientific">Mycena maculata</name>
    <dbReference type="NCBI Taxonomy" id="230809"/>
    <lineage>
        <taxon>Eukaryota</taxon>
        <taxon>Fungi</taxon>
        <taxon>Dikarya</taxon>
        <taxon>Basidiomycota</taxon>
        <taxon>Agaricomycotina</taxon>
        <taxon>Agaricomycetes</taxon>
        <taxon>Agaricomycetidae</taxon>
        <taxon>Agaricales</taxon>
        <taxon>Marasmiineae</taxon>
        <taxon>Mycenaceae</taxon>
        <taxon>Mycena</taxon>
    </lineage>
</organism>
<dbReference type="PANTHER" id="PTHR10281:SF76">
    <property type="entry name" value="CALCUTTA CUP-RELATED"/>
    <property type="match status" value="1"/>
</dbReference>
<dbReference type="SUPFAM" id="SSF55856">
    <property type="entry name" value="Cytochrome b5-like heme/steroid binding domain"/>
    <property type="match status" value="1"/>
</dbReference>
<accession>A0AAD7KAP8</accession>
<evidence type="ECO:0000313" key="1">
    <source>
        <dbReference type="EMBL" id="KAJ7780659.1"/>
    </source>
</evidence>
<reference evidence="1" key="1">
    <citation type="submission" date="2023-03" db="EMBL/GenBank/DDBJ databases">
        <title>Massive genome expansion in bonnet fungi (Mycena s.s.) driven by repeated elements and novel gene families across ecological guilds.</title>
        <authorList>
            <consortium name="Lawrence Berkeley National Laboratory"/>
            <person name="Harder C.B."/>
            <person name="Miyauchi S."/>
            <person name="Viragh M."/>
            <person name="Kuo A."/>
            <person name="Thoen E."/>
            <person name="Andreopoulos B."/>
            <person name="Lu D."/>
            <person name="Skrede I."/>
            <person name="Drula E."/>
            <person name="Henrissat B."/>
            <person name="Morin E."/>
            <person name="Kohler A."/>
            <person name="Barry K."/>
            <person name="LaButti K."/>
            <person name="Morin E."/>
            <person name="Salamov A."/>
            <person name="Lipzen A."/>
            <person name="Mereny Z."/>
            <person name="Hegedus B."/>
            <person name="Baldrian P."/>
            <person name="Stursova M."/>
            <person name="Weitz H."/>
            <person name="Taylor A."/>
            <person name="Grigoriev I.V."/>
            <person name="Nagy L.G."/>
            <person name="Martin F."/>
            <person name="Kauserud H."/>
        </authorList>
    </citation>
    <scope>NUCLEOTIDE SEQUENCE</scope>
    <source>
        <strain evidence="1">CBHHK188m</strain>
    </source>
</reference>
<dbReference type="InterPro" id="IPR050577">
    <property type="entry name" value="MAPR/NEUFC/NENF-like"/>
</dbReference>
<gene>
    <name evidence="1" type="ORF">DFH07DRAFT_935941</name>
</gene>
<dbReference type="AlphaFoldDB" id="A0AAD7KAP8"/>
<protein>
    <recommendedName>
        <fullName evidence="3">Cytochrome b5 heme-binding domain-containing protein</fullName>
    </recommendedName>
</protein>
<evidence type="ECO:0000313" key="2">
    <source>
        <dbReference type="Proteomes" id="UP001215280"/>
    </source>
</evidence>
<dbReference type="Proteomes" id="UP001215280">
    <property type="component" value="Unassembled WGS sequence"/>
</dbReference>